<evidence type="ECO:0000256" key="1">
    <source>
        <dbReference type="SAM" id="Phobius"/>
    </source>
</evidence>
<accession>W4QE54</accession>
<organism evidence="2 3">
    <name type="scientific">Halalkalibacter hemicellulosilyticusJCM 9152</name>
    <dbReference type="NCBI Taxonomy" id="1236971"/>
    <lineage>
        <taxon>Bacteria</taxon>
        <taxon>Bacillati</taxon>
        <taxon>Bacillota</taxon>
        <taxon>Bacilli</taxon>
        <taxon>Bacillales</taxon>
        <taxon>Bacillaceae</taxon>
        <taxon>Halalkalibacter</taxon>
    </lineage>
</organism>
<feature type="transmembrane region" description="Helical" evidence="1">
    <location>
        <begin position="12"/>
        <end position="35"/>
    </location>
</feature>
<evidence type="ECO:0000313" key="3">
    <source>
        <dbReference type="Proteomes" id="UP000018895"/>
    </source>
</evidence>
<sequence length="84" mass="9931">MDSSIHLGSILYQLVAFLTILLPLALFVFLIIYVIRIVRRTERRAEERLRIDQEMTTLQQQQMNAIQDMNKRLTVIENTLKQVD</sequence>
<keyword evidence="1" id="KW-0812">Transmembrane</keyword>
<keyword evidence="1" id="KW-1133">Transmembrane helix</keyword>
<name>W4QE54_9BACI</name>
<dbReference type="RefSeq" id="WP_035341523.1">
    <property type="nucleotide sequence ID" value="NZ_BAUU01000006.1"/>
</dbReference>
<gene>
    <name evidence="2" type="ORF">JCM9152_1014</name>
</gene>
<proteinExistence type="predicted"/>
<evidence type="ECO:0000313" key="2">
    <source>
        <dbReference type="EMBL" id="GAE29644.1"/>
    </source>
</evidence>
<dbReference type="AlphaFoldDB" id="W4QE54"/>
<keyword evidence="3" id="KW-1185">Reference proteome</keyword>
<comment type="caution">
    <text evidence="2">The sequence shown here is derived from an EMBL/GenBank/DDBJ whole genome shotgun (WGS) entry which is preliminary data.</text>
</comment>
<dbReference type="EMBL" id="BAUU01000006">
    <property type="protein sequence ID" value="GAE29644.1"/>
    <property type="molecule type" value="Genomic_DNA"/>
</dbReference>
<keyword evidence="1" id="KW-0472">Membrane</keyword>
<reference evidence="2" key="1">
    <citation type="journal article" date="2014" name="Genome Announc.">
        <title>Draft Genome Sequences of Three Alkaliphilic Bacillus Strains, Bacillus wakoensis JCM 9140T, Bacillus akibai JCM 9157T, and Bacillus hemicellulosilyticus JCM 9152T.</title>
        <authorList>
            <person name="Yuki M."/>
            <person name="Oshima K."/>
            <person name="Suda W."/>
            <person name="Oshida Y."/>
            <person name="Kitamura K."/>
            <person name="Iida T."/>
            <person name="Hattori M."/>
            <person name="Ohkuma M."/>
        </authorList>
    </citation>
    <scope>NUCLEOTIDE SEQUENCE [LARGE SCALE GENOMIC DNA]</scope>
    <source>
        <strain evidence="2">JCM 9152</strain>
    </source>
</reference>
<protein>
    <submittedName>
        <fullName evidence="2">Uncharacterized protein</fullName>
    </submittedName>
</protein>
<dbReference type="Proteomes" id="UP000018895">
    <property type="component" value="Unassembled WGS sequence"/>
</dbReference>